<dbReference type="EMBL" id="JBBPBM010000011">
    <property type="protein sequence ID" value="KAK8563616.1"/>
    <property type="molecule type" value="Genomic_DNA"/>
</dbReference>
<dbReference type="Proteomes" id="UP001472677">
    <property type="component" value="Unassembled WGS sequence"/>
</dbReference>
<evidence type="ECO:0008006" key="3">
    <source>
        <dbReference type="Google" id="ProtNLM"/>
    </source>
</evidence>
<dbReference type="PANTHER" id="PTHR33710">
    <property type="entry name" value="BNAC02G09200D PROTEIN"/>
    <property type="match status" value="1"/>
</dbReference>
<comment type="caution">
    <text evidence="1">The sequence shown here is derived from an EMBL/GenBank/DDBJ whole genome shotgun (WGS) entry which is preliminary data.</text>
</comment>
<dbReference type="PANTHER" id="PTHR33710:SF71">
    <property type="entry name" value="ENDONUCLEASE_EXONUCLEASE_PHOSPHATASE DOMAIN-CONTAINING PROTEIN"/>
    <property type="match status" value="1"/>
</dbReference>
<dbReference type="SUPFAM" id="SSF56219">
    <property type="entry name" value="DNase I-like"/>
    <property type="match status" value="1"/>
</dbReference>
<evidence type="ECO:0000313" key="2">
    <source>
        <dbReference type="Proteomes" id="UP001472677"/>
    </source>
</evidence>
<sequence length="228" mass="26602">MVEREADIFVLSSSKNLIDTHISFMNDESWFCSFVYGPPRIEEKVELWTNMSKLRKANEVKWCILGYTNMVISQEEKLGGLPIDSNQANCFMEFMNDTSLMELPLKGGNYTWSNRRKNEDNILEKIDRRLFSLEWNSLFPKSSGVLDAAIESGHCPITLILHGVKKKRKNEFKFESRWMEEEECKLNVEEAWASIANNPIQQNLLHKRLKATGVKLSKWSWKKFGKEK</sequence>
<name>A0ABR2EP10_9ROSI</name>
<dbReference type="InterPro" id="IPR036691">
    <property type="entry name" value="Endo/exonu/phosph_ase_sf"/>
</dbReference>
<evidence type="ECO:0000313" key="1">
    <source>
        <dbReference type="EMBL" id="KAK8563616.1"/>
    </source>
</evidence>
<reference evidence="1 2" key="1">
    <citation type="journal article" date="2024" name="G3 (Bethesda)">
        <title>Genome assembly of Hibiscus sabdariffa L. provides insights into metabolisms of medicinal natural products.</title>
        <authorList>
            <person name="Kim T."/>
        </authorList>
    </citation>
    <scope>NUCLEOTIDE SEQUENCE [LARGE SCALE GENOMIC DNA]</scope>
    <source>
        <strain evidence="1">TK-2024</strain>
        <tissue evidence="1">Old leaves</tissue>
    </source>
</reference>
<organism evidence="1 2">
    <name type="scientific">Hibiscus sabdariffa</name>
    <name type="common">roselle</name>
    <dbReference type="NCBI Taxonomy" id="183260"/>
    <lineage>
        <taxon>Eukaryota</taxon>
        <taxon>Viridiplantae</taxon>
        <taxon>Streptophyta</taxon>
        <taxon>Embryophyta</taxon>
        <taxon>Tracheophyta</taxon>
        <taxon>Spermatophyta</taxon>
        <taxon>Magnoliopsida</taxon>
        <taxon>eudicotyledons</taxon>
        <taxon>Gunneridae</taxon>
        <taxon>Pentapetalae</taxon>
        <taxon>rosids</taxon>
        <taxon>malvids</taxon>
        <taxon>Malvales</taxon>
        <taxon>Malvaceae</taxon>
        <taxon>Malvoideae</taxon>
        <taxon>Hibiscus</taxon>
    </lineage>
</organism>
<accession>A0ABR2EP10</accession>
<dbReference type="Gene3D" id="3.60.10.10">
    <property type="entry name" value="Endonuclease/exonuclease/phosphatase"/>
    <property type="match status" value="1"/>
</dbReference>
<protein>
    <recommendedName>
        <fullName evidence="3">Reverse transcriptase</fullName>
    </recommendedName>
</protein>
<gene>
    <name evidence="1" type="ORF">V6N12_035761</name>
</gene>
<keyword evidence="2" id="KW-1185">Reference proteome</keyword>
<proteinExistence type="predicted"/>